<evidence type="ECO:0000313" key="3">
    <source>
        <dbReference type="Proteomes" id="UP000070687"/>
    </source>
</evidence>
<organism evidence="2 3">
    <name type="scientific">Gardnerella vaginalis</name>
    <dbReference type="NCBI Taxonomy" id="2702"/>
    <lineage>
        <taxon>Bacteria</taxon>
        <taxon>Bacillati</taxon>
        <taxon>Actinomycetota</taxon>
        <taxon>Actinomycetes</taxon>
        <taxon>Bifidobacteriales</taxon>
        <taxon>Bifidobacteriaceae</taxon>
        <taxon>Gardnerella</taxon>
    </lineage>
</organism>
<protein>
    <recommendedName>
        <fullName evidence="4">DUF4418 domain-containing protein</fullName>
    </recommendedName>
</protein>
<accession>A0A133NNQ1</accession>
<gene>
    <name evidence="2" type="ORF">HMPREF3208_01436</name>
</gene>
<reference evidence="2 3" key="1">
    <citation type="submission" date="2016-01" db="EMBL/GenBank/DDBJ databases">
        <authorList>
            <person name="Oliw E.H."/>
        </authorList>
    </citation>
    <scope>NUCLEOTIDE SEQUENCE [LARGE SCALE GENOMIC DNA]</scope>
    <source>
        <strain evidence="2 3">PSS_7772B</strain>
    </source>
</reference>
<keyword evidence="1" id="KW-0812">Transmembrane</keyword>
<feature type="transmembrane region" description="Helical" evidence="1">
    <location>
        <begin position="51"/>
        <end position="76"/>
    </location>
</feature>
<evidence type="ECO:0000256" key="1">
    <source>
        <dbReference type="SAM" id="Phobius"/>
    </source>
</evidence>
<sequence length="149" mass="15749">MKNKLFASIPAIIFGLLIAIAPLTFAKPCAIGGMSKGGSMHKMPMMMQPMACYYTGRVAIGIGVVIAVLGIIALFVKEQVRAGLNIAVMVNSLLMLSVTTFLIGVCKSPMMHCASVMRPTLIVLSVLALVFAAVSVYFDTKSSCECAAK</sequence>
<dbReference type="EMBL" id="LRQB01000106">
    <property type="protein sequence ID" value="KXA17868.1"/>
    <property type="molecule type" value="Genomic_DNA"/>
</dbReference>
<dbReference type="OrthoDB" id="3239888at2"/>
<comment type="caution">
    <text evidence="2">The sequence shown here is derived from an EMBL/GenBank/DDBJ whole genome shotgun (WGS) entry which is preliminary data.</text>
</comment>
<proteinExistence type="predicted"/>
<dbReference type="InterPro" id="IPR025531">
    <property type="entry name" value="DUF4418"/>
</dbReference>
<feature type="transmembrane region" description="Helical" evidence="1">
    <location>
        <begin position="116"/>
        <end position="138"/>
    </location>
</feature>
<feature type="transmembrane region" description="Helical" evidence="1">
    <location>
        <begin position="6"/>
        <end position="30"/>
    </location>
</feature>
<dbReference type="Proteomes" id="UP000070687">
    <property type="component" value="Unassembled WGS sequence"/>
</dbReference>
<name>A0A133NNQ1_GARVA</name>
<evidence type="ECO:0000313" key="2">
    <source>
        <dbReference type="EMBL" id="KXA17868.1"/>
    </source>
</evidence>
<feature type="transmembrane region" description="Helical" evidence="1">
    <location>
        <begin position="82"/>
        <end position="104"/>
    </location>
</feature>
<dbReference type="RefSeq" id="WP_016637209.1">
    <property type="nucleotide sequence ID" value="NZ_KQ956883.1"/>
</dbReference>
<evidence type="ECO:0008006" key="4">
    <source>
        <dbReference type="Google" id="ProtNLM"/>
    </source>
</evidence>
<dbReference type="AlphaFoldDB" id="A0A133NNQ1"/>
<keyword evidence="1" id="KW-0472">Membrane</keyword>
<dbReference type="Pfam" id="PF14387">
    <property type="entry name" value="DUF4418"/>
    <property type="match status" value="1"/>
</dbReference>
<dbReference type="PATRIC" id="fig|2702.100.peg.1425"/>
<keyword evidence="1" id="KW-1133">Transmembrane helix</keyword>